<reference evidence="1 2" key="1">
    <citation type="submission" date="2015-12" db="EMBL/GenBank/DDBJ databases">
        <title>Genome sequence of Tistrella mobilis MCCC 1A02139.</title>
        <authorList>
            <person name="Lu L."/>
            <person name="Lai Q."/>
            <person name="Shao Z."/>
            <person name="Qian P."/>
        </authorList>
    </citation>
    <scope>NUCLEOTIDE SEQUENCE [LARGE SCALE GENOMIC DNA]</scope>
    <source>
        <strain evidence="1 2">MCCC 1A02139</strain>
    </source>
</reference>
<dbReference type="Proteomes" id="UP000075787">
    <property type="component" value="Unassembled WGS sequence"/>
</dbReference>
<dbReference type="EMBL" id="LPZR01000001">
    <property type="protein sequence ID" value="KYO57905.1"/>
    <property type="molecule type" value="Genomic_DNA"/>
</dbReference>
<evidence type="ECO:0000313" key="1">
    <source>
        <dbReference type="EMBL" id="KYO57905.1"/>
    </source>
</evidence>
<gene>
    <name evidence="1" type="ORF">AUP44_00245</name>
</gene>
<dbReference type="RefSeq" id="WP_062760962.1">
    <property type="nucleotide sequence ID" value="NZ_CP121045.1"/>
</dbReference>
<dbReference type="PANTHER" id="PTHR36513:SF1">
    <property type="entry name" value="TRANSMEMBRANE PROTEIN"/>
    <property type="match status" value="1"/>
</dbReference>
<dbReference type="Gene3D" id="3.40.50.1820">
    <property type="entry name" value="alpha/beta hydrolase"/>
    <property type="match status" value="1"/>
</dbReference>
<dbReference type="InterPro" id="IPR029058">
    <property type="entry name" value="AB_hydrolase_fold"/>
</dbReference>
<dbReference type="AlphaFoldDB" id="A0A161PUR1"/>
<organism evidence="1 2">
    <name type="scientific">Tistrella mobilis</name>
    <dbReference type="NCBI Taxonomy" id="171437"/>
    <lineage>
        <taxon>Bacteria</taxon>
        <taxon>Pseudomonadati</taxon>
        <taxon>Pseudomonadota</taxon>
        <taxon>Alphaproteobacteria</taxon>
        <taxon>Geminicoccales</taxon>
        <taxon>Geminicoccaceae</taxon>
        <taxon>Tistrella</taxon>
    </lineage>
</organism>
<dbReference type="OrthoDB" id="9797755at2"/>
<accession>A0A161PUR1</accession>
<dbReference type="SUPFAM" id="SSF53474">
    <property type="entry name" value="alpha/beta-Hydrolases"/>
    <property type="match status" value="1"/>
</dbReference>
<evidence type="ECO:0008006" key="3">
    <source>
        <dbReference type="Google" id="ProtNLM"/>
    </source>
</evidence>
<protein>
    <recommendedName>
        <fullName evidence="3">Alpha/beta hydrolase</fullName>
    </recommendedName>
</protein>
<proteinExistence type="predicted"/>
<comment type="caution">
    <text evidence="1">The sequence shown here is derived from an EMBL/GenBank/DDBJ whole genome shotgun (WGS) entry which is preliminary data.</text>
</comment>
<name>A0A161PUR1_9PROT</name>
<dbReference type="PANTHER" id="PTHR36513">
    <property type="entry name" value="ABC TRANSMEMBRANE TYPE-1 DOMAIN-CONTAINING PROTEIN"/>
    <property type="match status" value="1"/>
</dbReference>
<evidence type="ECO:0000313" key="2">
    <source>
        <dbReference type="Proteomes" id="UP000075787"/>
    </source>
</evidence>
<sequence length="346" mass="37848">MATMIHFATNRKPAPKTVFSESFNDDPDELRFGTASFDGSALYRAPLDAVAASAEVTIRPENLARNRLGSTDAFAAIRQAVSGNRDVLLFVHGYNHSFRESLGRAVQIQQWLADGGRDMVMVLFAWPSLGRGVSGRTYRDERGRAQMSGPALGRLLLKAADFLRAGPAGAREPGAVCTARIHLLAHSMGNWVLRGGIGHMRTFVGDNIPPLFDEVILTAADEDDDTLTAPKKLAPLLRGCRRVTVYYNQQDLALKASDVAMGNPDRLGLSGPLRPDTLPAKIAAINVSPAILRNLTGDRAWEDDPTGHQYFRNNAVVRADMLHVMTGALDEDIPNRSRRPGWWRLG</sequence>
<dbReference type="Pfam" id="PF05990">
    <property type="entry name" value="DUF900"/>
    <property type="match status" value="1"/>
</dbReference>
<dbReference type="GeneID" id="97242178"/>
<dbReference type="InterPro" id="IPR010297">
    <property type="entry name" value="DUF900_hydrolase"/>
</dbReference>